<feature type="domain" description="Response regulatory" evidence="19">
    <location>
        <begin position="989"/>
        <end position="1109"/>
    </location>
</feature>
<keyword evidence="8" id="KW-0418">Kinase</keyword>
<dbReference type="SUPFAM" id="SSF47384">
    <property type="entry name" value="Homodimeric domain of signal transducing histidine kinase"/>
    <property type="match status" value="1"/>
</dbReference>
<dbReference type="VEuPathDB" id="FungiDB:PV10_03600"/>
<feature type="domain" description="Histidine kinase" evidence="18">
    <location>
        <begin position="556"/>
        <end position="886"/>
    </location>
</feature>
<dbReference type="SMART" id="SM00388">
    <property type="entry name" value="HisKA"/>
    <property type="match status" value="1"/>
</dbReference>
<dbReference type="STRING" id="212818.A0A0D2AAU6"/>
<dbReference type="Gene3D" id="3.30.565.10">
    <property type="entry name" value="Histidine kinase-like ATPase, C-terminal domain"/>
    <property type="match status" value="1"/>
</dbReference>
<evidence type="ECO:0000256" key="2">
    <source>
        <dbReference type="ARBA" id="ARBA00004370"/>
    </source>
</evidence>
<dbReference type="InterPro" id="IPR011006">
    <property type="entry name" value="CheY-like_superfamily"/>
</dbReference>
<evidence type="ECO:0000313" key="22">
    <source>
        <dbReference type="Proteomes" id="UP000054302"/>
    </source>
</evidence>
<keyword evidence="6 17" id="KW-0812">Transmembrane</keyword>
<dbReference type="CDD" id="cd00082">
    <property type="entry name" value="HisKA"/>
    <property type="match status" value="1"/>
</dbReference>
<evidence type="ECO:0000256" key="6">
    <source>
        <dbReference type="ARBA" id="ARBA00022692"/>
    </source>
</evidence>
<keyword evidence="11" id="KW-0902">Two-component regulatory system</keyword>
<evidence type="ECO:0000256" key="9">
    <source>
        <dbReference type="ARBA" id="ARBA00022840"/>
    </source>
</evidence>
<evidence type="ECO:0000256" key="1">
    <source>
        <dbReference type="ARBA" id="ARBA00000085"/>
    </source>
</evidence>
<dbReference type="Proteomes" id="UP000054302">
    <property type="component" value="Unassembled WGS sequence"/>
</dbReference>
<sequence length="1173" mass="127907">MRISIRVQLALLVLFCSLISLMVLALAVWFQNYSFITDIRLSSLSLTASLKSAQLSSTLDLYTAQVRSISTRILVQNALGRYYLGNNSDENWVRSRSDLEGALANGGLLVQAALFPNTNDGNDTSVHGLLNVTAIGVNGTVKLPYLSPSGDEVYLGDIDYGYPPSLFPNLTYGPVLPGTNWSSVSYNGRTIGKNDALYLGPLIVNGTYSLLSVTVALINNTSASDVLGWLTVVVNASLFYDIQSSPEGLGHTGETLIISPNTTDNQFPIDPLTATPQELGELPVKFVLPPHNSTSRGRHQIRSSLPNASLPFLASQYPAVVSAWTKDNNAVNNAGAYISTHNEDGERVSVGYATLSAPFVDWVLVVEQEYSEVVAPIQHLRNVVLICVFSLIGAMLVIILPLAHYSITPIRQLAAATAKTVEPYQPDDNSEYSNPHGGTVVDTEEVDPDYDHDAARKEGFLGALTKFTKPKQTERTLTPRGLRRRTFRIPSKVPERRHLITDELTELTRTFNEMSDELTMQYERLEERVRERTAQLEKSKKAAEAANQSKTLFIANISHELKTPLNGILGLATVCMGEDDPSKIRSTLSTIYKSGDLLLHLLTDLLTFSKNEVGQQLSIDETEFRLSDLSTQLIPTFEKQAREGQIDLKVLFLGTNDAFGDTSDYSGEHLYGPGGTGRVRDMCLWGDKNRILQVLMNFVSNSLKFTPPHGSVTVRVRCTGIMEAYSSRAGSARKSSLNSRKTSSNKRVRMSDASLVAPETGSADRKDVAANSNEDSKLSITVAGGTTQISKIVERQRSMSPPPLNTKDLAFEFEVEDTGPGIPPEQQQMIFEPFVQGDLGLSKKYGGTGLGLSICAQLAALMGGDISLDSKVGEGSKFTMRLPLRYVSERSASMASSTHKSHSKASSLVGQPLHDASDSNMHLGPDSTTSITQSSRDDLAGESNYSNIPRIVGLTQPYVAKDSKTSSEAKLKEIKKAENAAAQGGRKVRVLVAEDNKVNQEVVLRMLQLEDVYDVTIAKDGQEAFDKVRDSMHSKERFDLVFMDVQMPNLDGIQSTRLIREMGFTSPIVALTAFAEKSNEDECMASGMDFFLAKPIRRPALKQVLKKYCATIPEEENEGSSASVPLAGDLKVDTNINSVNGFMTQNGTGQAKDGGATNKRSEPFDSNDVSPLS</sequence>
<dbReference type="HOGENOM" id="CLU_003731_0_0_1"/>
<evidence type="ECO:0000256" key="5">
    <source>
        <dbReference type="ARBA" id="ARBA00022679"/>
    </source>
</evidence>
<dbReference type="Gene3D" id="3.40.50.2300">
    <property type="match status" value="1"/>
</dbReference>
<evidence type="ECO:0000256" key="14">
    <source>
        <dbReference type="PROSITE-ProRule" id="PRU00169"/>
    </source>
</evidence>
<feature type="region of interest" description="Disordered" evidence="16">
    <location>
        <begin position="729"/>
        <end position="772"/>
    </location>
</feature>
<keyword evidence="9" id="KW-0067">ATP-binding</keyword>
<evidence type="ECO:0000256" key="15">
    <source>
        <dbReference type="SAM" id="Coils"/>
    </source>
</evidence>
<accession>A0A0D2AAU6</accession>
<evidence type="ECO:0000256" key="10">
    <source>
        <dbReference type="ARBA" id="ARBA00022989"/>
    </source>
</evidence>
<evidence type="ECO:0000256" key="16">
    <source>
        <dbReference type="SAM" id="MobiDB-lite"/>
    </source>
</evidence>
<dbReference type="CDD" id="cd17546">
    <property type="entry name" value="REC_hyHK_CKI1_RcsC-like"/>
    <property type="match status" value="1"/>
</dbReference>
<keyword evidence="22" id="KW-1185">Reference proteome</keyword>
<dbReference type="SMART" id="SM00387">
    <property type="entry name" value="HATPase_c"/>
    <property type="match status" value="1"/>
</dbReference>
<keyword evidence="15" id="KW-0175">Coiled coil</keyword>
<dbReference type="OrthoDB" id="60033at2759"/>
<evidence type="ECO:0000256" key="11">
    <source>
        <dbReference type="ARBA" id="ARBA00023012"/>
    </source>
</evidence>
<dbReference type="PANTHER" id="PTHR43047:SF72">
    <property type="entry name" value="OSMOSENSING HISTIDINE PROTEIN KINASE SLN1"/>
    <property type="match status" value="1"/>
</dbReference>
<dbReference type="EC" id="2.7.13.3" evidence="3"/>
<organism evidence="21 22">
    <name type="scientific">Exophiala mesophila</name>
    <name type="common">Black yeast-like fungus</name>
    <dbReference type="NCBI Taxonomy" id="212818"/>
    <lineage>
        <taxon>Eukaryota</taxon>
        <taxon>Fungi</taxon>
        <taxon>Dikarya</taxon>
        <taxon>Ascomycota</taxon>
        <taxon>Pezizomycotina</taxon>
        <taxon>Eurotiomycetes</taxon>
        <taxon>Chaetothyriomycetidae</taxon>
        <taxon>Chaetothyriales</taxon>
        <taxon>Herpotrichiellaceae</taxon>
        <taxon>Exophiala</taxon>
    </lineage>
</organism>
<evidence type="ECO:0000259" key="19">
    <source>
        <dbReference type="PROSITE" id="PS50110"/>
    </source>
</evidence>
<keyword evidence="12 17" id="KW-0472">Membrane</keyword>
<dbReference type="PRINTS" id="PR00344">
    <property type="entry name" value="BCTRLSENSOR"/>
</dbReference>
<gene>
    <name evidence="21" type="ORF">PV10_03600</name>
</gene>
<feature type="coiled-coil region" evidence="15">
    <location>
        <begin position="515"/>
        <end position="546"/>
    </location>
</feature>
<evidence type="ECO:0000256" key="12">
    <source>
        <dbReference type="ARBA" id="ARBA00023136"/>
    </source>
</evidence>
<comment type="subcellular location">
    <subcellularLocation>
        <location evidence="2">Membrane</location>
    </subcellularLocation>
</comment>
<dbReference type="EMBL" id="KN847521">
    <property type="protein sequence ID" value="KIV96018.1"/>
    <property type="molecule type" value="Genomic_DNA"/>
</dbReference>
<dbReference type="GO" id="GO:0005524">
    <property type="term" value="F:ATP binding"/>
    <property type="evidence" value="ECO:0007669"/>
    <property type="project" value="UniProtKB-KW"/>
</dbReference>
<name>A0A0D2AAU6_EXOME</name>
<dbReference type="InterPro" id="IPR003660">
    <property type="entry name" value="HAMP_dom"/>
</dbReference>
<dbReference type="PROSITE" id="PS50110">
    <property type="entry name" value="RESPONSE_REGULATORY"/>
    <property type="match status" value="1"/>
</dbReference>
<evidence type="ECO:0000313" key="21">
    <source>
        <dbReference type="EMBL" id="KIV96018.1"/>
    </source>
</evidence>
<evidence type="ECO:0000256" key="13">
    <source>
        <dbReference type="ARBA" id="ARBA00023180"/>
    </source>
</evidence>
<dbReference type="InterPro" id="IPR036097">
    <property type="entry name" value="HisK_dim/P_sf"/>
</dbReference>
<keyword evidence="7" id="KW-0547">Nucleotide-binding</keyword>
<dbReference type="InterPro" id="IPR001789">
    <property type="entry name" value="Sig_transdc_resp-reg_receiver"/>
</dbReference>
<dbReference type="InterPro" id="IPR036890">
    <property type="entry name" value="HATPase_C_sf"/>
</dbReference>
<dbReference type="AlphaFoldDB" id="A0A0D2AAU6"/>
<feature type="region of interest" description="Disordered" evidence="16">
    <location>
        <begin position="893"/>
        <end position="944"/>
    </location>
</feature>
<dbReference type="Gene3D" id="1.10.287.130">
    <property type="match status" value="1"/>
</dbReference>
<reference evidence="21 22" key="1">
    <citation type="submission" date="2015-01" db="EMBL/GenBank/DDBJ databases">
        <title>The Genome Sequence of Exophiala mesophila CBS40295.</title>
        <authorList>
            <consortium name="The Broad Institute Genomics Platform"/>
            <person name="Cuomo C."/>
            <person name="de Hoog S."/>
            <person name="Gorbushina A."/>
            <person name="Stielow B."/>
            <person name="Teixiera M."/>
            <person name="Abouelleil A."/>
            <person name="Chapman S.B."/>
            <person name="Priest M."/>
            <person name="Young S.K."/>
            <person name="Wortman J."/>
            <person name="Nusbaum C."/>
            <person name="Birren B."/>
        </authorList>
    </citation>
    <scope>NUCLEOTIDE SEQUENCE [LARGE SCALE GENOMIC DNA]</scope>
    <source>
        <strain evidence="21 22">CBS 40295</strain>
    </source>
</reference>
<evidence type="ECO:0000259" key="20">
    <source>
        <dbReference type="PROSITE" id="PS50885"/>
    </source>
</evidence>
<keyword evidence="5" id="KW-0808">Transferase</keyword>
<feature type="transmembrane region" description="Helical" evidence="17">
    <location>
        <begin position="383"/>
        <end position="403"/>
    </location>
</feature>
<dbReference type="FunFam" id="3.40.50.2300:FF:000289">
    <property type="entry name" value="Osmosensing histidine protein kinase SLN1"/>
    <property type="match status" value="1"/>
</dbReference>
<dbReference type="SUPFAM" id="SSF52172">
    <property type="entry name" value="CheY-like"/>
    <property type="match status" value="1"/>
</dbReference>
<dbReference type="OMA" id="WGDSNRI"/>
<dbReference type="PROSITE" id="PS50885">
    <property type="entry name" value="HAMP"/>
    <property type="match status" value="1"/>
</dbReference>
<dbReference type="InterPro" id="IPR003594">
    <property type="entry name" value="HATPase_dom"/>
</dbReference>
<dbReference type="GO" id="GO:0005886">
    <property type="term" value="C:plasma membrane"/>
    <property type="evidence" value="ECO:0007669"/>
    <property type="project" value="UniProtKB-ARBA"/>
</dbReference>
<dbReference type="GO" id="GO:0007234">
    <property type="term" value="P:osmosensory signaling via phosphorelay pathway"/>
    <property type="evidence" value="ECO:0007669"/>
    <property type="project" value="UniProtKB-ARBA"/>
</dbReference>
<feature type="modified residue" description="4-aspartylphosphate" evidence="14">
    <location>
        <position position="1044"/>
    </location>
</feature>
<keyword evidence="10 17" id="KW-1133">Transmembrane helix</keyword>
<dbReference type="SUPFAM" id="SSF55874">
    <property type="entry name" value="ATPase domain of HSP90 chaperone/DNA topoisomerase II/histidine kinase"/>
    <property type="match status" value="2"/>
</dbReference>
<feature type="compositionally biased region" description="Polar residues" evidence="16">
    <location>
        <begin position="733"/>
        <end position="742"/>
    </location>
</feature>
<dbReference type="SMART" id="SM00448">
    <property type="entry name" value="REC"/>
    <property type="match status" value="1"/>
</dbReference>
<dbReference type="PANTHER" id="PTHR43047">
    <property type="entry name" value="TWO-COMPONENT HISTIDINE PROTEIN KINASE"/>
    <property type="match status" value="1"/>
</dbReference>
<evidence type="ECO:0000256" key="7">
    <source>
        <dbReference type="ARBA" id="ARBA00022741"/>
    </source>
</evidence>
<protein>
    <recommendedName>
        <fullName evidence="3">histidine kinase</fullName>
        <ecNumber evidence="3">2.7.13.3</ecNumber>
    </recommendedName>
</protein>
<dbReference type="InterPro" id="IPR005467">
    <property type="entry name" value="His_kinase_dom"/>
</dbReference>
<comment type="catalytic activity">
    <reaction evidence="1">
        <text>ATP + protein L-histidine = ADP + protein N-phospho-L-histidine.</text>
        <dbReference type="EC" id="2.7.13.3"/>
    </reaction>
</comment>
<dbReference type="RefSeq" id="XP_016227592.1">
    <property type="nucleotide sequence ID" value="XM_016368074.1"/>
</dbReference>
<feature type="domain" description="HAMP" evidence="20">
    <location>
        <begin position="492"/>
        <end position="523"/>
    </location>
</feature>
<dbReference type="CDD" id="cd06225">
    <property type="entry name" value="HAMP"/>
    <property type="match status" value="1"/>
</dbReference>
<dbReference type="PROSITE" id="PS50109">
    <property type="entry name" value="HIS_KIN"/>
    <property type="match status" value="1"/>
</dbReference>
<dbReference type="GO" id="GO:0000155">
    <property type="term" value="F:phosphorelay sensor kinase activity"/>
    <property type="evidence" value="ECO:0007669"/>
    <property type="project" value="InterPro"/>
</dbReference>
<dbReference type="InterPro" id="IPR004358">
    <property type="entry name" value="Sig_transdc_His_kin-like_C"/>
</dbReference>
<dbReference type="Pfam" id="PF00072">
    <property type="entry name" value="Response_reg"/>
    <property type="match status" value="1"/>
</dbReference>
<dbReference type="Pfam" id="PF00512">
    <property type="entry name" value="HisKA"/>
    <property type="match status" value="1"/>
</dbReference>
<evidence type="ECO:0000256" key="4">
    <source>
        <dbReference type="ARBA" id="ARBA00022553"/>
    </source>
</evidence>
<keyword evidence="4 14" id="KW-0597">Phosphoprotein</keyword>
<evidence type="ECO:0000256" key="8">
    <source>
        <dbReference type="ARBA" id="ARBA00022777"/>
    </source>
</evidence>
<evidence type="ECO:0000256" key="17">
    <source>
        <dbReference type="SAM" id="Phobius"/>
    </source>
</evidence>
<feature type="region of interest" description="Disordered" evidence="16">
    <location>
        <begin position="1141"/>
        <end position="1173"/>
    </location>
</feature>
<dbReference type="GeneID" id="27321445"/>
<dbReference type="GO" id="GO:0009927">
    <property type="term" value="F:histidine phosphotransfer kinase activity"/>
    <property type="evidence" value="ECO:0007669"/>
    <property type="project" value="TreeGrafter"/>
</dbReference>
<evidence type="ECO:0000256" key="3">
    <source>
        <dbReference type="ARBA" id="ARBA00012438"/>
    </source>
</evidence>
<dbReference type="InterPro" id="IPR003661">
    <property type="entry name" value="HisK_dim/P_dom"/>
</dbReference>
<proteinExistence type="predicted"/>
<evidence type="ECO:0000259" key="18">
    <source>
        <dbReference type="PROSITE" id="PS50109"/>
    </source>
</evidence>
<keyword evidence="13" id="KW-0325">Glycoprotein</keyword>
<dbReference type="Pfam" id="PF02518">
    <property type="entry name" value="HATPase_c"/>
    <property type="match status" value="1"/>
</dbReference>
<dbReference type="FunFam" id="1.10.287.130:FF:000004">
    <property type="entry name" value="Ethylene receptor 1"/>
    <property type="match status" value="1"/>
</dbReference>
<dbReference type="CDD" id="cd16922">
    <property type="entry name" value="HATPase_EvgS-ArcB-TorS-like"/>
    <property type="match status" value="1"/>
</dbReference>